<dbReference type="STRING" id="78410.A0A0P7BDW3"/>
<keyword evidence="9 11" id="KW-0862">Zinc</keyword>
<evidence type="ECO:0000256" key="3">
    <source>
        <dbReference type="ARBA" id="ARBA00010200"/>
    </source>
</evidence>
<organism evidence="14 15">
    <name type="scientific">Neonectria ditissima</name>
    <dbReference type="NCBI Taxonomy" id="78410"/>
    <lineage>
        <taxon>Eukaryota</taxon>
        <taxon>Fungi</taxon>
        <taxon>Dikarya</taxon>
        <taxon>Ascomycota</taxon>
        <taxon>Pezizomycotina</taxon>
        <taxon>Sordariomycetes</taxon>
        <taxon>Hypocreomycetidae</taxon>
        <taxon>Hypocreales</taxon>
        <taxon>Nectriaceae</taxon>
        <taxon>Neonectria</taxon>
    </lineage>
</organism>
<evidence type="ECO:0000256" key="9">
    <source>
        <dbReference type="ARBA" id="ARBA00022833"/>
    </source>
</evidence>
<evidence type="ECO:0000256" key="2">
    <source>
        <dbReference type="ARBA" id="ARBA00004496"/>
    </source>
</evidence>
<evidence type="ECO:0000313" key="15">
    <source>
        <dbReference type="Proteomes" id="UP000050424"/>
    </source>
</evidence>
<evidence type="ECO:0000256" key="1">
    <source>
        <dbReference type="ARBA" id="ARBA00001336"/>
    </source>
</evidence>
<dbReference type="OrthoDB" id="4694525at2759"/>
<evidence type="ECO:0000256" key="8">
    <source>
        <dbReference type="ARBA" id="ARBA00022801"/>
    </source>
</evidence>
<comment type="subcellular location">
    <subcellularLocation>
        <location evidence="2">Cytoplasm</location>
    </subcellularLocation>
</comment>
<reference evidence="14 15" key="1">
    <citation type="submission" date="2015-09" db="EMBL/GenBank/DDBJ databases">
        <title>Draft genome of a European isolate of the apple canker pathogen Neonectria ditissima.</title>
        <authorList>
            <person name="Gomez-Cortecero A."/>
            <person name="Harrison R.J."/>
            <person name="Armitage A.D."/>
        </authorList>
    </citation>
    <scope>NUCLEOTIDE SEQUENCE [LARGE SCALE GENOMIC DNA]</scope>
    <source>
        <strain evidence="14 15">R09/05</strain>
    </source>
</reference>
<proteinExistence type="inferred from homology"/>
<dbReference type="GO" id="GO:0004177">
    <property type="term" value="F:aminopeptidase activity"/>
    <property type="evidence" value="ECO:0007669"/>
    <property type="project" value="UniProtKB-KW"/>
</dbReference>
<feature type="binding site" evidence="13">
    <location>
        <position position="434"/>
    </location>
    <ligand>
        <name>Zn(2+)</name>
        <dbReference type="ChEBI" id="CHEBI:29105"/>
        <note>catalytic</note>
    </ligand>
</feature>
<accession>A0A0P7BDW3</accession>
<dbReference type="AlphaFoldDB" id="A0A0P7BDW3"/>
<comment type="cofactor">
    <cofactor evidence="11 13">
        <name>Zn(2+)</name>
        <dbReference type="ChEBI" id="CHEBI:29105"/>
    </cofactor>
    <text evidence="11 13">Binds 1 zinc ion per subunit.</text>
</comment>
<dbReference type="InterPro" id="IPR005317">
    <property type="entry name" value="Dipeptidyl-peptase3"/>
</dbReference>
<keyword evidence="10 11" id="KW-0482">Metalloprotease</keyword>
<evidence type="ECO:0000256" key="11">
    <source>
        <dbReference type="PIRNR" id="PIRNR007828"/>
    </source>
</evidence>
<dbReference type="PANTHER" id="PTHR23422:SF11">
    <property type="entry name" value="DIPEPTIDYL PEPTIDASE 3"/>
    <property type="match status" value="1"/>
</dbReference>
<evidence type="ECO:0000256" key="12">
    <source>
        <dbReference type="PIRSR" id="PIRSR007828-1"/>
    </source>
</evidence>
<dbReference type="EMBL" id="LKCW01000013">
    <property type="protein sequence ID" value="KPM44896.1"/>
    <property type="molecule type" value="Genomic_DNA"/>
</dbReference>
<evidence type="ECO:0000256" key="5">
    <source>
        <dbReference type="ARBA" id="ARBA00022490"/>
    </source>
</evidence>
<dbReference type="Gene3D" id="3.30.540.30">
    <property type="match status" value="2"/>
</dbReference>
<feature type="active site" evidence="12">
    <location>
        <position position="430"/>
    </location>
</feature>
<dbReference type="EC" id="3.4.14.4" evidence="11"/>
<dbReference type="GO" id="GO:0006508">
    <property type="term" value="P:proteolysis"/>
    <property type="evidence" value="ECO:0007669"/>
    <property type="project" value="UniProtKB-KW"/>
</dbReference>
<gene>
    <name evidence="14" type="ORF">AK830_g1655</name>
</gene>
<dbReference type="InterPro" id="IPR039461">
    <property type="entry name" value="Peptidase_M49"/>
</dbReference>
<keyword evidence="7 11" id="KW-0479">Metal-binding</keyword>
<keyword evidence="5 11" id="KW-0963">Cytoplasm</keyword>
<dbReference type="PANTHER" id="PTHR23422">
    <property type="entry name" value="DIPEPTIDYL PEPTIDASE III-RELATED"/>
    <property type="match status" value="1"/>
</dbReference>
<protein>
    <recommendedName>
        <fullName evidence="11">Dipeptidyl peptidase 3</fullName>
        <ecNumber evidence="11">3.4.14.4</ecNumber>
    </recommendedName>
    <alternativeName>
        <fullName evidence="11">Dipeptidyl aminopeptidase III</fullName>
    </alternativeName>
    <alternativeName>
        <fullName evidence="11">Dipeptidyl peptidase III</fullName>
    </alternativeName>
</protein>
<keyword evidence="4 11" id="KW-0031">Aminopeptidase</keyword>
<evidence type="ECO:0000256" key="10">
    <source>
        <dbReference type="ARBA" id="ARBA00023049"/>
    </source>
</evidence>
<dbReference type="GO" id="GO:0046872">
    <property type="term" value="F:metal ion binding"/>
    <property type="evidence" value="ECO:0007669"/>
    <property type="project" value="UniProtKB-KW"/>
</dbReference>
<evidence type="ECO:0000256" key="13">
    <source>
        <dbReference type="PIRSR" id="PIRSR007828-2"/>
    </source>
</evidence>
<dbReference type="Gene3D" id="3.30.70.2600">
    <property type="match status" value="1"/>
</dbReference>
<evidence type="ECO:0000256" key="7">
    <source>
        <dbReference type="ARBA" id="ARBA00022723"/>
    </source>
</evidence>
<feature type="binding site" evidence="13">
    <location>
        <position position="488"/>
    </location>
    <ligand>
        <name>Zn(2+)</name>
        <dbReference type="ChEBI" id="CHEBI:29105"/>
        <note>catalytic</note>
    </ligand>
</feature>
<dbReference type="Proteomes" id="UP000050424">
    <property type="component" value="Unassembled WGS sequence"/>
</dbReference>
<dbReference type="GO" id="GO:0008235">
    <property type="term" value="F:metalloexopeptidase activity"/>
    <property type="evidence" value="ECO:0007669"/>
    <property type="project" value="InterPro"/>
</dbReference>
<evidence type="ECO:0000256" key="4">
    <source>
        <dbReference type="ARBA" id="ARBA00022438"/>
    </source>
</evidence>
<feature type="binding site" evidence="13">
    <location>
        <position position="429"/>
    </location>
    <ligand>
        <name>Zn(2+)</name>
        <dbReference type="ChEBI" id="CHEBI:29105"/>
        <note>catalytic</note>
    </ligand>
</feature>
<keyword evidence="15" id="KW-1185">Reference proteome</keyword>
<dbReference type="GO" id="GO:0008239">
    <property type="term" value="F:dipeptidyl-peptidase activity"/>
    <property type="evidence" value="ECO:0007669"/>
    <property type="project" value="UniProtKB-UniRule"/>
</dbReference>
<keyword evidence="8 11" id="KW-0378">Hydrolase</keyword>
<comment type="caution">
    <text evidence="14">The sequence shown here is derived from an EMBL/GenBank/DDBJ whole genome shotgun (WGS) entry which is preliminary data.</text>
</comment>
<evidence type="ECO:0000313" key="14">
    <source>
        <dbReference type="EMBL" id="KPM44896.1"/>
    </source>
</evidence>
<dbReference type="PIRSF" id="PIRSF007828">
    <property type="entry name" value="Dipeptidyl-peptidase_III"/>
    <property type="match status" value="1"/>
</dbReference>
<evidence type="ECO:0000256" key="6">
    <source>
        <dbReference type="ARBA" id="ARBA00022670"/>
    </source>
</evidence>
<dbReference type="Pfam" id="PF03571">
    <property type="entry name" value="Peptidase_M49"/>
    <property type="match status" value="1"/>
</dbReference>
<comment type="catalytic activity">
    <reaction evidence="1 11">
        <text>Release of an N-terminal dipeptide from a peptide comprising four or more residues, with broad specificity. Also acts on dipeptidyl 2-naphthylamides.</text>
        <dbReference type="EC" id="3.4.14.4"/>
    </reaction>
</comment>
<comment type="similarity">
    <text evidence="3 11">Belongs to the peptidase M49 family.</text>
</comment>
<sequence>MAVDGVQVFKLGIEAQFGRLTDREKRYAHHMARSAWFGARIILRQVSPEAPAIFDFILELHHVCNGDWSSLVGPGLSKDDLQRFLTYAATFLSNVGNYYGSGDQKFIPGVDGTILRNLADRSPKLAGLYEKISKPINATPPFSLGYPSEISQSSYYPGNDISEEDIALVSKVLEQNSVFPENTRLQVRDDGTGFDVLLASVEDGDVAQLPLPDGRGTVRLVRGDHSFDLQRVCAELTEASKYAANDLQRQLLGAYIESFQSGSLDTYRESQRAWVRDKAPRVENIFGFVEPYRDPHGIRAEFEALVAIADDEETSLLAKLVENSATFIRRLPWATPENDGKGPFEKNLFEPPDFSSIHTLAYCSSIIFPGINLPNYNDIRQEDGFKNVIIANRMIAESHAKQYPFIDASEAEQFKEHKFPAYYWWVVLHELLGHGTGRMMVETTDGKFNFDTEDPPLNPITGQPIDSWYKPGQTWTGEFGDLATTVDECRAELVGAYLMDDLELLEMFGFTETSEICADDLTYNLYQQLGVDGLRGLANYNVQSGKWGQAHSRAHFAILKCLLLDGGGVLTVTHNKPKKSLTVKVDRSKIRSHGKPALGKMLLQLHMFRCTADSAGCREYYEKLSKVDGAYVDWRETVLVNKPPPLVFVHANTFLDGDTVTLKEYESTIEGMIESWAERKV</sequence>
<keyword evidence="6 11" id="KW-0645">Protease</keyword>
<dbReference type="GO" id="GO:0005737">
    <property type="term" value="C:cytoplasm"/>
    <property type="evidence" value="ECO:0007669"/>
    <property type="project" value="UniProtKB-SubCell"/>
</dbReference>
<name>A0A0P7BDW3_9HYPO</name>